<evidence type="ECO:0000313" key="3">
    <source>
        <dbReference type="EMBL" id="MFC5423642.1"/>
    </source>
</evidence>
<dbReference type="Proteomes" id="UP001596053">
    <property type="component" value="Unassembled WGS sequence"/>
</dbReference>
<dbReference type="InterPro" id="IPR021760">
    <property type="entry name" value="RepC_C"/>
</dbReference>
<dbReference type="InterPro" id="IPR005090">
    <property type="entry name" value="RepC_N"/>
</dbReference>
<dbReference type="Pfam" id="PF03428">
    <property type="entry name" value="RP-C"/>
    <property type="match status" value="1"/>
</dbReference>
<dbReference type="InterPro" id="IPR047611">
    <property type="entry name" value="RepABC_RepC"/>
</dbReference>
<feature type="domain" description="Plasmid replication protein C C-terminal" evidence="2">
    <location>
        <begin position="247"/>
        <end position="343"/>
    </location>
</feature>
<evidence type="ECO:0000313" key="4">
    <source>
        <dbReference type="Proteomes" id="UP001596053"/>
    </source>
</evidence>
<dbReference type="InterPro" id="IPR036388">
    <property type="entry name" value="WH-like_DNA-bd_sf"/>
</dbReference>
<feature type="domain" description="Plasmid replication protein C N-terminal" evidence="1">
    <location>
        <begin position="16"/>
        <end position="129"/>
    </location>
</feature>
<dbReference type="Pfam" id="PF11800">
    <property type="entry name" value="RP-C_C"/>
    <property type="match status" value="1"/>
</dbReference>
<organism evidence="3 4">
    <name type="scientific">Bosea eneae</name>
    <dbReference type="NCBI Taxonomy" id="151454"/>
    <lineage>
        <taxon>Bacteria</taxon>
        <taxon>Pseudomonadati</taxon>
        <taxon>Pseudomonadota</taxon>
        <taxon>Alphaproteobacteria</taxon>
        <taxon>Hyphomicrobiales</taxon>
        <taxon>Boseaceae</taxon>
        <taxon>Bosea</taxon>
    </lineage>
</organism>
<dbReference type="RefSeq" id="WP_377801715.1">
    <property type="nucleotide sequence ID" value="NZ_JBHSLW010000091.1"/>
</dbReference>
<dbReference type="EMBL" id="JBHSLW010000091">
    <property type="protein sequence ID" value="MFC5423642.1"/>
    <property type="molecule type" value="Genomic_DNA"/>
</dbReference>
<evidence type="ECO:0000259" key="2">
    <source>
        <dbReference type="Pfam" id="PF11800"/>
    </source>
</evidence>
<gene>
    <name evidence="3" type="primary">repC</name>
    <name evidence="3" type="ORF">ACFPOB_29330</name>
</gene>
<evidence type="ECO:0000259" key="1">
    <source>
        <dbReference type="Pfam" id="PF03428"/>
    </source>
</evidence>
<name>A0ABW0J007_9HYPH</name>
<protein>
    <submittedName>
        <fullName evidence="3">Plasmid replication protein RepC</fullName>
    </submittedName>
</protein>
<dbReference type="NCBIfam" id="NF040974">
    <property type="entry name" value="RepABC_RepC"/>
    <property type="match status" value="1"/>
</dbReference>
<comment type="caution">
    <text evidence="3">The sequence shown here is derived from an EMBL/GenBank/DDBJ whole genome shotgun (WGS) entry which is preliminary data.</text>
</comment>
<dbReference type="Gene3D" id="1.10.10.10">
    <property type="entry name" value="Winged helix-like DNA-binding domain superfamily/Winged helix DNA-binding domain"/>
    <property type="match status" value="1"/>
</dbReference>
<keyword evidence="4" id="KW-1185">Reference proteome</keyword>
<sequence>MQLPASQRLVLMELAVTHAPKGEGAPVVFPSNQRLSKKCGTSDRNVRRIAAELVKLGLIHRRTSANGKRFRTNVDGVQVTYGFDLSPLLARKAEFAHLIAEREAAAKARRHALDLITISRRQVKEAIEWLTHHSVVSSNEINSRFRALIDNTPSRTGKGAVTPDLVDAWAQLTRDALSLFASQDQQALSVDEKSTTIEAFTVEESACDGQSVRHIELETTDLSNEVSKKEVPRASRSLRRDENEIDLKLVLAACPVVSNYQYPIRSAQDLVAAATYLLSWLGASKEVWLEGLSTIGAPLTAVATIYALQRLDDDVSQGANSISNPGGLLRSIIRGVAAGKVSLPIDLKRLCAKRIQ</sequence>
<accession>A0ABW0J007</accession>
<reference evidence="4" key="1">
    <citation type="journal article" date="2019" name="Int. J. Syst. Evol. Microbiol.">
        <title>The Global Catalogue of Microorganisms (GCM) 10K type strain sequencing project: providing services to taxonomists for standard genome sequencing and annotation.</title>
        <authorList>
            <consortium name="The Broad Institute Genomics Platform"/>
            <consortium name="The Broad Institute Genome Sequencing Center for Infectious Disease"/>
            <person name="Wu L."/>
            <person name="Ma J."/>
        </authorList>
    </citation>
    <scope>NUCLEOTIDE SEQUENCE [LARGE SCALE GENOMIC DNA]</scope>
    <source>
        <strain evidence="4">NCAIM B.01391</strain>
    </source>
</reference>
<proteinExistence type="predicted"/>